<dbReference type="EMBL" id="JAEFCI010000238">
    <property type="protein sequence ID" value="KAG5463689.1"/>
    <property type="molecule type" value="Genomic_DNA"/>
</dbReference>
<evidence type="ECO:0000313" key="3">
    <source>
        <dbReference type="Proteomes" id="UP000673691"/>
    </source>
</evidence>
<name>A0A8H8DM63_9FUNG</name>
<feature type="non-terminal residue" evidence="2">
    <location>
        <position position="60"/>
    </location>
</feature>
<accession>A0A8H8DM63</accession>
<proteinExistence type="predicted"/>
<reference evidence="2 3" key="1">
    <citation type="journal article" name="Sci. Rep.">
        <title>Genome-scale phylogenetic analyses confirm Olpidium as the closest living zoosporic fungus to the non-flagellated, terrestrial fungi.</title>
        <authorList>
            <person name="Chang Y."/>
            <person name="Rochon D."/>
            <person name="Sekimoto S."/>
            <person name="Wang Y."/>
            <person name="Chovatia M."/>
            <person name="Sandor L."/>
            <person name="Salamov A."/>
            <person name="Grigoriev I.V."/>
            <person name="Stajich J.E."/>
            <person name="Spatafora J.W."/>
        </authorList>
    </citation>
    <scope>NUCLEOTIDE SEQUENCE [LARGE SCALE GENOMIC DNA]</scope>
    <source>
        <strain evidence="2">S191</strain>
    </source>
</reference>
<feature type="region of interest" description="Disordered" evidence="1">
    <location>
        <begin position="1"/>
        <end position="21"/>
    </location>
</feature>
<dbReference type="Proteomes" id="UP000673691">
    <property type="component" value="Unassembled WGS sequence"/>
</dbReference>
<evidence type="ECO:0000256" key="1">
    <source>
        <dbReference type="SAM" id="MobiDB-lite"/>
    </source>
</evidence>
<keyword evidence="3" id="KW-1185">Reference proteome</keyword>
<gene>
    <name evidence="2" type="ORF">BJ554DRAFT_5307</name>
</gene>
<comment type="caution">
    <text evidence="2">The sequence shown here is derived from an EMBL/GenBank/DDBJ whole genome shotgun (WGS) entry which is preliminary data.</text>
</comment>
<dbReference type="AlphaFoldDB" id="A0A8H8DM63"/>
<organism evidence="2 3">
    <name type="scientific">Olpidium bornovanus</name>
    <dbReference type="NCBI Taxonomy" id="278681"/>
    <lineage>
        <taxon>Eukaryota</taxon>
        <taxon>Fungi</taxon>
        <taxon>Fungi incertae sedis</taxon>
        <taxon>Olpidiomycota</taxon>
        <taxon>Olpidiomycotina</taxon>
        <taxon>Olpidiomycetes</taxon>
        <taxon>Olpidiales</taxon>
        <taxon>Olpidiaceae</taxon>
        <taxon>Olpidium</taxon>
    </lineage>
</organism>
<protein>
    <submittedName>
        <fullName evidence="2">Uncharacterized protein</fullName>
    </submittedName>
</protein>
<evidence type="ECO:0000313" key="2">
    <source>
        <dbReference type="EMBL" id="KAG5463689.1"/>
    </source>
</evidence>
<sequence>MAVARRRAEEGDEGGSRAAARQAWGAIRSGRFLVCFGGWAMAAQRLWRQGCGRRGGSAGT</sequence>